<gene>
    <name evidence="2" type="ORF">EDC39_101327</name>
</gene>
<dbReference type="Proteomes" id="UP000324159">
    <property type="component" value="Unassembled WGS sequence"/>
</dbReference>
<dbReference type="GO" id="GO:0009306">
    <property type="term" value="P:protein secretion"/>
    <property type="evidence" value="ECO:0007669"/>
    <property type="project" value="InterPro"/>
</dbReference>
<dbReference type="Gene3D" id="3.40.1690.10">
    <property type="entry name" value="secretion proteins EscU"/>
    <property type="match status" value="1"/>
</dbReference>
<sequence>MTGQANEHLATALRYDPKKDRAPKIVATGRGELARRIIQAAENAGVPIVADGDLVEVLARMPLDTEIPEDLYQAVAEVLAFVYRLNRCFADSTESPQA</sequence>
<dbReference type="RefSeq" id="WP_148894350.1">
    <property type="nucleotide sequence ID" value="NZ_VNIB01000001.1"/>
</dbReference>
<dbReference type="GO" id="GO:0005886">
    <property type="term" value="C:plasma membrane"/>
    <property type="evidence" value="ECO:0007669"/>
    <property type="project" value="TreeGrafter"/>
</dbReference>
<keyword evidence="2" id="KW-0282">Flagellum</keyword>
<keyword evidence="3" id="KW-1185">Reference proteome</keyword>
<dbReference type="PANTHER" id="PTHR30531:SF12">
    <property type="entry name" value="FLAGELLAR BIOSYNTHETIC PROTEIN FLHB"/>
    <property type="match status" value="1"/>
</dbReference>
<dbReference type="Pfam" id="PF01312">
    <property type="entry name" value="Bac_export_2"/>
    <property type="match status" value="1"/>
</dbReference>
<comment type="similarity">
    <text evidence="1">Belongs to the type III secretion exporter family.</text>
</comment>
<comment type="caution">
    <text evidence="2">The sequence shown here is derived from an EMBL/GenBank/DDBJ whole genome shotgun (WGS) entry which is preliminary data.</text>
</comment>
<organism evidence="2 3">
    <name type="scientific">Geothermobacter ehrlichii</name>
    <dbReference type="NCBI Taxonomy" id="213224"/>
    <lineage>
        <taxon>Bacteria</taxon>
        <taxon>Pseudomonadati</taxon>
        <taxon>Thermodesulfobacteriota</taxon>
        <taxon>Desulfuromonadia</taxon>
        <taxon>Desulfuromonadales</taxon>
        <taxon>Geothermobacteraceae</taxon>
        <taxon>Geothermobacter</taxon>
    </lineage>
</organism>
<keyword evidence="2" id="KW-0969">Cilium</keyword>
<evidence type="ECO:0000313" key="2">
    <source>
        <dbReference type="EMBL" id="TYP00166.1"/>
    </source>
</evidence>
<accession>A0A5D3WLX7</accession>
<dbReference type="InterPro" id="IPR029025">
    <property type="entry name" value="T3SS_substrate_exporter_C"/>
</dbReference>
<dbReference type="PANTHER" id="PTHR30531">
    <property type="entry name" value="FLAGELLAR BIOSYNTHETIC PROTEIN FLHB"/>
    <property type="match status" value="1"/>
</dbReference>
<name>A0A5D3WLX7_9BACT</name>
<proteinExistence type="inferred from homology"/>
<dbReference type="SUPFAM" id="SSF160544">
    <property type="entry name" value="EscU C-terminal domain-like"/>
    <property type="match status" value="1"/>
</dbReference>
<protein>
    <submittedName>
        <fullName evidence="2">Flagellar biosynthesis protein</fullName>
    </submittedName>
</protein>
<evidence type="ECO:0000256" key="1">
    <source>
        <dbReference type="ARBA" id="ARBA00010690"/>
    </source>
</evidence>
<reference evidence="2 3" key="1">
    <citation type="submission" date="2019-07" db="EMBL/GenBank/DDBJ databases">
        <title>Genomic Encyclopedia of Type Strains, Phase IV (KMG-IV): sequencing the most valuable type-strain genomes for metagenomic binning, comparative biology and taxonomic classification.</title>
        <authorList>
            <person name="Goeker M."/>
        </authorList>
    </citation>
    <scope>NUCLEOTIDE SEQUENCE [LARGE SCALE GENOMIC DNA]</scope>
    <source>
        <strain evidence="2 3">SS015</strain>
    </source>
</reference>
<dbReference type="OrthoDB" id="9807950at2"/>
<evidence type="ECO:0000313" key="3">
    <source>
        <dbReference type="Proteomes" id="UP000324159"/>
    </source>
</evidence>
<keyword evidence="2" id="KW-0966">Cell projection</keyword>
<dbReference type="AlphaFoldDB" id="A0A5D3WLX7"/>
<dbReference type="InterPro" id="IPR006135">
    <property type="entry name" value="T3SS_substrate_exporter"/>
</dbReference>
<dbReference type="EMBL" id="VNIB01000001">
    <property type="protein sequence ID" value="TYP00166.1"/>
    <property type="molecule type" value="Genomic_DNA"/>
</dbReference>